<evidence type="ECO:0000313" key="3">
    <source>
        <dbReference type="Proteomes" id="UP001069090"/>
    </source>
</evidence>
<dbReference type="AlphaFoldDB" id="A0A9J6RL04"/>
<protein>
    <submittedName>
        <fullName evidence="2">Uncharacterized protein</fullName>
    </submittedName>
</protein>
<evidence type="ECO:0000256" key="1">
    <source>
        <dbReference type="SAM" id="MobiDB-lite"/>
    </source>
</evidence>
<evidence type="ECO:0000313" key="2">
    <source>
        <dbReference type="EMBL" id="MCZ0864863.1"/>
    </source>
</evidence>
<organism evidence="2 3">
    <name type="scientific">Dasania phycosphaerae</name>
    <dbReference type="NCBI Taxonomy" id="2950436"/>
    <lineage>
        <taxon>Bacteria</taxon>
        <taxon>Pseudomonadati</taxon>
        <taxon>Pseudomonadota</taxon>
        <taxon>Gammaproteobacteria</taxon>
        <taxon>Cellvibrionales</taxon>
        <taxon>Spongiibacteraceae</taxon>
        <taxon>Dasania</taxon>
    </lineage>
</organism>
<name>A0A9J6RL04_9GAMM</name>
<keyword evidence="3" id="KW-1185">Reference proteome</keyword>
<dbReference type="RefSeq" id="WP_258331016.1">
    <property type="nucleotide sequence ID" value="NZ_JAPTGG010000004.1"/>
</dbReference>
<feature type="compositionally biased region" description="Low complexity" evidence="1">
    <location>
        <begin position="139"/>
        <end position="153"/>
    </location>
</feature>
<dbReference type="EMBL" id="JAPTGG010000004">
    <property type="protein sequence ID" value="MCZ0864863.1"/>
    <property type="molecule type" value="Genomic_DNA"/>
</dbReference>
<feature type="compositionally biased region" description="Low complexity" evidence="1">
    <location>
        <begin position="107"/>
        <end position="131"/>
    </location>
</feature>
<comment type="caution">
    <text evidence="2">The sequence shown here is derived from an EMBL/GenBank/DDBJ whole genome shotgun (WGS) entry which is preliminary data.</text>
</comment>
<proteinExistence type="predicted"/>
<sequence>MSETYSVVLTGKLLNSESLDEVKANVGAAFKLSAPQVDKLFGGKPVALKRGLDKKQAVRLSTRLQQLGAHAVIKATAAKAEPAAEPAPAKPQPVFTDIVASMDEPAEPTATPAAAEPQAAAAETAAAEPELSPAPSPEPVAAAPADTPAAAPAGDRISCPRCGHEQAFATACGRCKMDLSLHIKRMERRAKVLANRR</sequence>
<reference evidence="2 3" key="1">
    <citation type="submission" date="2022-12" db="EMBL/GenBank/DDBJ databases">
        <title>Dasania phycosphaerae sp. nov., isolated from particulate material of the south coast of Korea.</title>
        <authorList>
            <person name="Jiang Y."/>
        </authorList>
    </citation>
    <scope>NUCLEOTIDE SEQUENCE [LARGE SCALE GENOMIC DNA]</scope>
    <source>
        <strain evidence="2 3">GY-19</strain>
    </source>
</reference>
<dbReference type="Proteomes" id="UP001069090">
    <property type="component" value="Unassembled WGS sequence"/>
</dbReference>
<gene>
    <name evidence="2" type="ORF">O0V09_06600</name>
</gene>
<feature type="region of interest" description="Disordered" evidence="1">
    <location>
        <begin position="104"/>
        <end position="153"/>
    </location>
</feature>
<accession>A0A9J6RL04</accession>